<protein>
    <submittedName>
        <fullName evidence="1">Uncharacterized protein</fullName>
    </submittedName>
</protein>
<reference evidence="1 2" key="1">
    <citation type="submission" date="2016-10" db="EMBL/GenBank/DDBJ databases">
        <authorList>
            <person name="Varghese N."/>
            <person name="Submissions S."/>
        </authorList>
    </citation>
    <scope>NUCLEOTIDE SEQUENCE [LARGE SCALE GENOMIC DNA]</scope>
    <source>
        <strain evidence="1 2">RHA_55</strain>
    </source>
</reference>
<sequence>MINIFKKKQEEIKEEFTIGEFDFKIDSGNTTIQIDGNKIFDLTIKADENVFENLCENDDFEFGYGLYSPEFYAREIDLGNKNKIVINEKNQNDYETALYFMEHNDLEINLSIHDNWILVAGWTYISGKKYPILIKMKK</sequence>
<dbReference type="EMBL" id="LT629774">
    <property type="protein sequence ID" value="SDS51063.1"/>
    <property type="molecule type" value="Genomic_DNA"/>
</dbReference>
<keyword evidence="2" id="KW-1185">Reference proteome</keyword>
<dbReference type="Proteomes" id="UP000198963">
    <property type="component" value="Chromosome I"/>
</dbReference>
<name>A0A1H1ST96_9FLAO</name>
<gene>
    <name evidence="1" type="ORF">SAMN04489797_1757</name>
</gene>
<dbReference type="RefSeq" id="WP_092446231.1">
    <property type="nucleotide sequence ID" value="NZ_JBLXFM010000001.1"/>
</dbReference>
<dbReference type="STRING" id="1249933.SAMN04489797_1757"/>
<evidence type="ECO:0000313" key="1">
    <source>
        <dbReference type="EMBL" id="SDS51063.1"/>
    </source>
</evidence>
<proteinExistence type="predicted"/>
<organism evidence="1 2">
    <name type="scientific">Winogradskyella sediminis</name>
    <dbReference type="NCBI Taxonomy" id="1382466"/>
    <lineage>
        <taxon>Bacteria</taxon>
        <taxon>Pseudomonadati</taxon>
        <taxon>Bacteroidota</taxon>
        <taxon>Flavobacteriia</taxon>
        <taxon>Flavobacteriales</taxon>
        <taxon>Flavobacteriaceae</taxon>
        <taxon>Winogradskyella</taxon>
    </lineage>
</organism>
<accession>A0A1H1ST96</accession>
<dbReference type="AlphaFoldDB" id="A0A1H1ST96"/>
<evidence type="ECO:0000313" key="2">
    <source>
        <dbReference type="Proteomes" id="UP000198963"/>
    </source>
</evidence>